<feature type="compositionally biased region" description="Basic and acidic residues" evidence="1">
    <location>
        <begin position="1"/>
        <end position="13"/>
    </location>
</feature>
<sequence length="843" mass="92863">MAAVEEQGHPKAEDDADNVNQDEEFDFDIGGPEAYLNTEPAAASTNEDLTYQVDASVTLDSSYTYQESGEGTNQPLEESYDQEIHDQDYDQDVIDTSGLDATAETEEYGENKQDGHIEEEDDEDVQQVESGHFEESEVHEDEISYDETAGEFDSFDDAARTDVEQAQGTMDTATSVEYAQHEEDNLEAHADAEGETGAQVELGNELLSEGPGGNLFHEMGENETTIVTNLNSKGSLGDLETHIDAEDDMPVTQEKADLVDDSLGAADWDQDGYEDQQHTDEQPHIRVFWRTEEFRLFAESSEDNPDTYFFKGLDSLQQPLSQFLSGLRHVIDNELAPSDEVFVKVDGLGLEFGETTTAEFLEKTTFGQVLDLHNRLVELDNGSTSHELYLYLDARPSCLHRFTELRIGAEEGKGLSQIAVYYEDASTDMPADEDEEDQLEGLQDIYSDDVSISESYDEQQGVVDEPPQAEQPYNPFRVTNNQLHAVEAAPLPDFAEEGAEKIESTADTLEAHNIDSETGNADLISGEGQDGLNLEATDMLDDAPADENMQGTLSGLEARNVATEELGEDYEVRGDDEDNMATGEVVEVEEYVDVLEEDTRETHDPTDGENTSLFTSSECSAPRICYCDQCMSSEPPSPSLQTTFSTNLGLPYPVPAQQLAGDGMNAITRSNSGFLKVKDLESFSTNPISFPFKQTKANLRPQDHDAAENDDYLDLGNDDIDTTDDKPLEDIEHSGTPGLMTQDSSATETIDGDDHGNGDGASVAQDPADTNHAIEVSNQPDIDPSENELDEIDWKEGEDDEDDVEDRNPTDLSPVSISAKRSRQEDEDDDGLGDESTAKRRRT</sequence>
<accession>A0A423VUC8</accession>
<dbReference type="EMBL" id="LJZO01000027">
    <property type="protein sequence ID" value="ROV94669.1"/>
    <property type="molecule type" value="Genomic_DNA"/>
</dbReference>
<feature type="compositionally biased region" description="Acidic residues" evidence="1">
    <location>
        <begin position="783"/>
        <end position="805"/>
    </location>
</feature>
<keyword evidence="3" id="KW-1185">Reference proteome</keyword>
<dbReference type="STRING" id="252740.A0A423VUC8"/>
<evidence type="ECO:0000256" key="1">
    <source>
        <dbReference type="SAM" id="MobiDB-lite"/>
    </source>
</evidence>
<evidence type="ECO:0000313" key="2">
    <source>
        <dbReference type="EMBL" id="ROV94669.1"/>
    </source>
</evidence>
<feature type="compositionally biased region" description="Acidic residues" evidence="1">
    <location>
        <begin position="117"/>
        <end position="126"/>
    </location>
</feature>
<protein>
    <submittedName>
        <fullName evidence="2">Uncharacterized protein</fullName>
    </submittedName>
</protein>
<comment type="caution">
    <text evidence="2">The sequence shown here is derived from an EMBL/GenBank/DDBJ whole genome shotgun (WGS) entry which is preliminary data.</text>
</comment>
<feature type="compositionally biased region" description="Basic and acidic residues" evidence="1">
    <location>
        <begin position="723"/>
        <end position="733"/>
    </location>
</feature>
<dbReference type="OrthoDB" id="5339076at2759"/>
<feature type="compositionally biased region" description="Acidic residues" evidence="1">
    <location>
        <begin position="708"/>
        <end position="722"/>
    </location>
</feature>
<feature type="region of interest" description="Disordered" evidence="1">
    <location>
        <begin position="61"/>
        <end position="142"/>
    </location>
</feature>
<gene>
    <name evidence="2" type="ORF">VSDG_06134</name>
</gene>
<proteinExistence type="predicted"/>
<feature type="region of interest" description="Disordered" evidence="1">
    <location>
        <begin position="1"/>
        <end position="49"/>
    </location>
</feature>
<reference evidence="2 3" key="1">
    <citation type="submission" date="2015-09" db="EMBL/GenBank/DDBJ databases">
        <title>Host preference determinants of Valsa canker pathogens revealed by comparative genomics.</title>
        <authorList>
            <person name="Yin Z."/>
            <person name="Huang L."/>
        </authorList>
    </citation>
    <scope>NUCLEOTIDE SEQUENCE [LARGE SCALE GENOMIC DNA]</scope>
    <source>
        <strain evidence="2 3">YSFL</strain>
    </source>
</reference>
<dbReference type="Proteomes" id="UP000284375">
    <property type="component" value="Unassembled WGS sequence"/>
</dbReference>
<feature type="compositionally biased region" description="Acidic residues" evidence="1">
    <location>
        <begin position="14"/>
        <end position="27"/>
    </location>
</feature>
<organism evidence="2 3">
    <name type="scientific">Cytospora chrysosperma</name>
    <name type="common">Cytospora canker fungus</name>
    <name type="synonym">Sphaeria chrysosperma</name>
    <dbReference type="NCBI Taxonomy" id="252740"/>
    <lineage>
        <taxon>Eukaryota</taxon>
        <taxon>Fungi</taxon>
        <taxon>Dikarya</taxon>
        <taxon>Ascomycota</taxon>
        <taxon>Pezizomycotina</taxon>
        <taxon>Sordariomycetes</taxon>
        <taxon>Sordariomycetidae</taxon>
        <taxon>Diaporthales</taxon>
        <taxon>Cytosporaceae</taxon>
        <taxon>Cytospora</taxon>
    </lineage>
</organism>
<feature type="compositionally biased region" description="Polar residues" evidence="1">
    <location>
        <begin position="61"/>
        <end position="76"/>
    </location>
</feature>
<feature type="region of interest" description="Disordered" evidence="1">
    <location>
        <begin position="453"/>
        <end position="472"/>
    </location>
</feature>
<evidence type="ECO:0000313" key="3">
    <source>
        <dbReference type="Proteomes" id="UP000284375"/>
    </source>
</evidence>
<dbReference type="AlphaFoldDB" id="A0A423VUC8"/>
<feature type="compositionally biased region" description="Polar residues" evidence="1">
    <location>
        <begin position="739"/>
        <end position="748"/>
    </location>
</feature>
<name>A0A423VUC8_CYTCH</name>
<feature type="region of interest" description="Disordered" evidence="1">
    <location>
        <begin position="706"/>
        <end position="843"/>
    </location>
</feature>